<reference evidence="3 4" key="1">
    <citation type="submission" date="2015-01" db="EMBL/GenBank/DDBJ databases">
        <title>The Genome Sequence of Cladophialophora immunda CBS83496.</title>
        <authorList>
            <consortium name="The Broad Institute Genomics Platform"/>
            <person name="Cuomo C."/>
            <person name="de Hoog S."/>
            <person name="Gorbushina A."/>
            <person name="Stielow B."/>
            <person name="Teixiera M."/>
            <person name="Abouelleil A."/>
            <person name="Chapman S.B."/>
            <person name="Priest M."/>
            <person name="Young S.K."/>
            <person name="Wortman J."/>
            <person name="Nusbaum C."/>
            <person name="Birren B."/>
        </authorList>
    </citation>
    <scope>NUCLEOTIDE SEQUENCE [LARGE SCALE GENOMIC DNA]</scope>
    <source>
        <strain evidence="3 4">CBS 83496</strain>
    </source>
</reference>
<proteinExistence type="predicted"/>
<protein>
    <submittedName>
        <fullName evidence="3">Uncharacterized protein</fullName>
    </submittedName>
</protein>
<dbReference type="RefSeq" id="XP_016253118.1">
    <property type="nucleotide sequence ID" value="XM_016391216.1"/>
</dbReference>
<dbReference type="HOGENOM" id="CLU_963128_0_0_1"/>
<name>A0A0D2B5M6_9EURO</name>
<gene>
    <name evidence="3" type="ORF">PV07_04415</name>
</gene>
<dbReference type="GeneID" id="27343609"/>
<feature type="region of interest" description="Disordered" evidence="2">
    <location>
        <begin position="236"/>
        <end position="289"/>
    </location>
</feature>
<evidence type="ECO:0000256" key="1">
    <source>
        <dbReference type="SAM" id="Coils"/>
    </source>
</evidence>
<evidence type="ECO:0000313" key="3">
    <source>
        <dbReference type="EMBL" id="KIW32902.1"/>
    </source>
</evidence>
<dbReference type="Proteomes" id="UP000054466">
    <property type="component" value="Unassembled WGS sequence"/>
</dbReference>
<keyword evidence="4" id="KW-1185">Reference proteome</keyword>
<evidence type="ECO:0000256" key="2">
    <source>
        <dbReference type="SAM" id="MobiDB-lite"/>
    </source>
</evidence>
<feature type="compositionally biased region" description="Basic and acidic residues" evidence="2">
    <location>
        <begin position="279"/>
        <end position="289"/>
    </location>
</feature>
<dbReference type="VEuPathDB" id="FungiDB:PV07_04415"/>
<dbReference type="EMBL" id="KN847041">
    <property type="protein sequence ID" value="KIW32902.1"/>
    <property type="molecule type" value="Genomic_DNA"/>
</dbReference>
<dbReference type="AlphaFoldDB" id="A0A0D2B5M6"/>
<sequence length="289" mass="31738">MVPNAEQVKRRCKARQQAGKAMTRASGGTPGSVLGTFSNFAQLSQFWLDPKDADVLKSGLLDVVNATESRPSKSQLNSDVMKAAFLLAYNTMEAAITTADSTADESKPLTLPMPIQVDRIKSSLTILGHSDTVISTIIDGARSLLQYRNLRDERYKTIEKLKKDLERVTKEIAEISKSFQSSKAWQAPRLTLNDSKVVVVEDEAIAREREQADKAIDDLKTVTALAQKWKKISGIDESHSEANAASRKANNHPIKPTPASQPKTPGSIPIEILDSIDGQDARVPCDRRK</sequence>
<accession>A0A0D2B5M6</accession>
<evidence type="ECO:0000313" key="4">
    <source>
        <dbReference type="Proteomes" id="UP000054466"/>
    </source>
</evidence>
<dbReference type="OrthoDB" id="4147273at2759"/>
<feature type="coiled-coil region" evidence="1">
    <location>
        <begin position="151"/>
        <end position="178"/>
    </location>
</feature>
<organism evidence="3 4">
    <name type="scientific">Cladophialophora immunda</name>
    <dbReference type="NCBI Taxonomy" id="569365"/>
    <lineage>
        <taxon>Eukaryota</taxon>
        <taxon>Fungi</taxon>
        <taxon>Dikarya</taxon>
        <taxon>Ascomycota</taxon>
        <taxon>Pezizomycotina</taxon>
        <taxon>Eurotiomycetes</taxon>
        <taxon>Chaetothyriomycetidae</taxon>
        <taxon>Chaetothyriales</taxon>
        <taxon>Herpotrichiellaceae</taxon>
        <taxon>Cladophialophora</taxon>
    </lineage>
</organism>
<keyword evidence="1" id="KW-0175">Coiled coil</keyword>